<reference evidence="1" key="1">
    <citation type="submission" date="2018-04" db="EMBL/GenBank/DDBJ databases">
        <title>Genomes of the Obligate Erwinia dacicola and Facultative Enterobacter sp. OLF Endosymbionts of the Olive Fruit fly, Bactrocera oleae.</title>
        <authorList>
            <person name="Estes A.M."/>
            <person name="Hearn D.J."/>
            <person name="Agarwal S."/>
            <person name="Pierson E.A."/>
            <person name="Dunning-Hotopp J.C."/>
        </authorList>
    </citation>
    <scope>NUCLEOTIDE SEQUENCE [LARGE SCALE GENOMIC DNA]</scope>
    <source>
        <strain evidence="1">Oroville</strain>
    </source>
</reference>
<dbReference type="InterPro" id="IPR024409">
    <property type="entry name" value="DUF3833"/>
</dbReference>
<gene>
    <name evidence="1" type="ORF">ACZ87_03060</name>
</gene>
<keyword evidence="2" id="KW-1185">Reference proteome</keyword>
<accession>A0A328TI54</accession>
<evidence type="ECO:0000313" key="2">
    <source>
        <dbReference type="Proteomes" id="UP000244334"/>
    </source>
</evidence>
<dbReference type="Proteomes" id="UP000244334">
    <property type="component" value="Unassembled WGS sequence"/>
</dbReference>
<comment type="caution">
    <text evidence="1">The sequence shown here is derived from an EMBL/GenBank/DDBJ whole genome shotgun (WGS) entry which is preliminary data.</text>
</comment>
<name>A0A328TI54_9GAMM</name>
<dbReference type="EMBL" id="LJAM02000448">
    <property type="protein sequence ID" value="RAP70138.1"/>
    <property type="molecule type" value="Genomic_DNA"/>
</dbReference>
<dbReference type="Pfam" id="PF12915">
    <property type="entry name" value="DUF3833"/>
    <property type="match status" value="1"/>
</dbReference>
<sequence length="90" mass="10183">MVQDYSGKQIRRFEVIINDQVIGDTLTLDENFIYDDGEKQNRGWYIRRLSDGSYVGTAGDIIGIAQGHSRGNAFNLRYTMTVKTMTTATN</sequence>
<protein>
    <submittedName>
        <fullName evidence="1">Uncharacterized protein</fullName>
    </submittedName>
</protein>
<dbReference type="AlphaFoldDB" id="A0A328TI54"/>
<evidence type="ECO:0000313" key="1">
    <source>
        <dbReference type="EMBL" id="RAP70138.1"/>
    </source>
</evidence>
<organism evidence="1 2">
    <name type="scientific">Candidatus Erwinia dacicola</name>
    <dbReference type="NCBI Taxonomy" id="252393"/>
    <lineage>
        <taxon>Bacteria</taxon>
        <taxon>Pseudomonadati</taxon>
        <taxon>Pseudomonadota</taxon>
        <taxon>Gammaproteobacteria</taxon>
        <taxon>Enterobacterales</taxon>
        <taxon>Erwiniaceae</taxon>
        <taxon>Erwinia</taxon>
    </lineage>
</organism>
<proteinExistence type="predicted"/>